<dbReference type="EMBL" id="BOQL01000042">
    <property type="protein sequence ID" value="GIM72757.1"/>
    <property type="molecule type" value="Genomic_DNA"/>
</dbReference>
<keyword evidence="1" id="KW-1133">Transmembrane helix</keyword>
<feature type="transmembrane region" description="Helical" evidence="1">
    <location>
        <begin position="12"/>
        <end position="33"/>
    </location>
</feature>
<evidence type="ECO:0000256" key="1">
    <source>
        <dbReference type="SAM" id="Phobius"/>
    </source>
</evidence>
<keyword evidence="3" id="KW-1185">Reference proteome</keyword>
<dbReference type="AlphaFoldDB" id="A0A919SHX9"/>
<organism evidence="2 3">
    <name type="scientific">Actinoplanes auranticolor</name>
    <dbReference type="NCBI Taxonomy" id="47988"/>
    <lineage>
        <taxon>Bacteria</taxon>
        <taxon>Bacillati</taxon>
        <taxon>Actinomycetota</taxon>
        <taxon>Actinomycetes</taxon>
        <taxon>Micromonosporales</taxon>
        <taxon>Micromonosporaceae</taxon>
        <taxon>Actinoplanes</taxon>
    </lineage>
</organism>
<evidence type="ECO:0000313" key="2">
    <source>
        <dbReference type="EMBL" id="GIM72757.1"/>
    </source>
</evidence>
<name>A0A919SHX9_9ACTN</name>
<dbReference type="Proteomes" id="UP000681340">
    <property type="component" value="Unassembled WGS sequence"/>
</dbReference>
<gene>
    <name evidence="2" type="ORF">Aau02nite_52680</name>
</gene>
<keyword evidence="1" id="KW-0812">Transmembrane</keyword>
<keyword evidence="1" id="KW-0472">Membrane</keyword>
<reference evidence="2" key="1">
    <citation type="submission" date="2021-03" db="EMBL/GenBank/DDBJ databases">
        <title>Whole genome shotgun sequence of Actinoplanes auranticolor NBRC 12245.</title>
        <authorList>
            <person name="Komaki H."/>
            <person name="Tamura T."/>
        </authorList>
    </citation>
    <scope>NUCLEOTIDE SEQUENCE</scope>
    <source>
        <strain evidence="2">NBRC 12245</strain>
    </source>
</reference>
<comment type="caution">
    <text evidence="2">The sequence shown here is derived from an EMBL/GenBank/DDBJ whole genome shotgun (WGS) entry which is preliminary data.</text>
</comment>
<proteinExistence type="predicted"/>
<evidence type="ECO:0000313" key="3">
    <source>
        <dbReference type="Proteomes" id="UP000681340"/>
    </source>
</evidence>
<protein>
    <submittedName>
        <fullName evidence="2">Uncharacterized protein</fullName>
    </submittedName>
</protein>
<dbReference type="RefSeq" id="WP_212991190.1">
    <property type="nucleotide sequence ID" value="NZ_BAABEA010000002.1"/>
</dbReference>
<sequence length="59" mass="5974">MQTVSARRELGLVLALAVFGLALVLVVAFAPWYGPVVPGDAGASVVQTLPPEASAALGR</sequence>
<accession>A0A919SHX9</accession>